<dbReference type="EnsemblBacteria" id="ABF91926">
    <property type="protein sequence ID" value="ABF91926"/>
    <property type="gene ID" value="MXAN_2124"/>
</dbReference>
<evidence type="ECO:0000256" key="1">
    <source>
        <dbReference type="SAM" id="MobiDB-lite"/>
    </source>
</evidence>
<name>Q1DAH5_MYXXD</name>
<organism evidence="2 3">
    <name type="scientific">Myxococcus xanthus (strain DK1622)</name>
    <dbReference type="NCBI Taxonomy" id="246197"/>
    <lineage>
        <taxon>Bacteria</taxon>
        <taxon>Pseudomonadati</taxon>
        <taxon>Myxococcota</taxon>
        <taxon>Myxococcia</taxon>
        <taxon>Myxococcales</taxon>
        <taxon>Cystobacterineae</taxon>
        <taxon>Myxococcaceae</taxon>
        <taxon>Myxococcus</taxon>
    </lineage>
</organism>
<evidence type="ECO:0000313" key="2">
    <source>
        <dbReference type="EMBL" id="ABF91926.1"/>
    </source>
</evidence>
<dbReference type="HOGENOM" id="CLU_2789595_0_0_7"/>
<gene>
    <name evidence="2" type="ordered locus">MXAN_2124</name>
</gene>
<accession>Q1DAH5</accession>
<dbReference type="EMBL" id="CP000113">
    <property type="protein sequence ID" value="ABF91926.1"/>
    <property type="molecule type" value="Genomic_DNA"/>
</dbReference>
<evidence type="ECO:0000313" key="3">
    <source>
        <dbReference type="Proteomes" id="UP000002402"/>
    </source>
</evidence>
<keyword evidence="3" id="KW-1185">Reference proteome</keyword>
<feature type="region of interest" description="Disordered" evidence="1">
    <location>
        <begin position="20"/>
        <end position="43"/>
    </location>
</feature>
<proteinExistence type="predicted"/>
<reference evidence="2 3" key="1">
    <citation type="journal article" date="2006" name="Proc. Natl. Acad. Sci. U.S.A.">
        <title>Evolution of sensory complexity recorded in a myxobacterial genome.</title>
        <authorList>
            <person name="Goldman B.S."/>
            <person name="Nierman W.C."/>
            <person name="Kaiser D."/>
            <person name="Slater S.C."/>
            <person name="Durkin A.S."/>
            <person name="Eisen J.A."/>
            <person name="Ronning C.M."/>
            <person name="Barbazuk W.B."/>
            <person name="Blanchard M."/>
            <person name="Field C."/>
            <person name="Halling C."/>
            <person name="Hinkle G."/>
            <person name="Iartchuk O."/>
            <person name="Kim H.S."/>
            <person name="Mackenzie C."/>
            <person name="Madupu R."/>
            <person name="Miller N."/>
            <person name="Shvartsbeyn A."/>
            <person name="Sullivan S.A."/>
            <person name="Vaudin M."/>
            <person name="Wiegand R."/>
            <person name="Kaplan H.B."/>
        </authorList>
    </citation>
    <scope>NUCLEOTIDE SEQUENCE [LARGE SCALE GENOMIC DNA]</scope>
    <source>
        <strain evidence="3">DK1622</strain>
    </source>
</reference>
<dbReference type="KEGG" id="mxa:MXAN_2124"/>
<dbReference type="Proteomes" id="UP000002402">
    <property type="component" value="Chromosome"/>
</dbReference>
<dbReference type="AlphaFoldDB" id="Q1DAH5"/>
<sequence>MSQRRCRHVSPVCPSSVVRGGTPGSYMGRDGMTSPSEAGAPAGNSASCLGFPGALAKVTLIYVIESAR</sequence>
<dbReference type="OrthoDB" id="5538679at2"/>
<protein>
    <submittedName>
        <fullName evidence="2">Uncharacterized protein</fullName>
    </submittedName>
</protein>